<feature type="domain" description="PTS EIIA type-2" evidence="1">
    <location>
        <begin position="1"/>
        <end position="144"/>
    </location>
</feature>
<comment type="caution">
    <text evidence="2">The sequence shown here is derived from an EMBL/GenBank/DDBJ whole genome shotgun (WGS) entry which is preliminary data.</text>
</comment>
<dbReference type="InterPro" id="IPR051541">
    <property type="entry name" value="PTS_SugarTrans_NitroReg"/>
</dbReference>
<name>A0ABN3YAC4_9ENTE</name>
<dbReference type="Proteomes" id="UP001501577">
    <property type="component" value="Unassembled WGS sequence"/>
</dbReference>
<sequence length="144" mass="16724">MRNSQLFNIYTRKNFSSKEEVLSFLESEGHKLTGIDSSEFKTKLFQREEQGSIEIAPGVLLPHFESSSFIKSKVLILSLKQAIQHWSKEICNVKLVIVILLKTEEKKSIKQAIMEFTRKLADDKYLNKLMNLENKNRNEGDDFL</sequence>
<evidence type="ECO:0000313" key="3">
    <source>
        <dbReference type="Proteomes" id="UP001501577"/>
    </source>
</evidence>
<proteinExistence type="predicted"/>
<evidence type="ECO:0000259" key="1">
    <source>
        <dbReference type="PROSITE" id="PS51094"/>
    </source>
</evidence>
<accession>A0ABN3YAC4</accession>
<dbReference type="EMBL" id="BAAAXQ010000063">
    <property type="protein sequence ID" value="GAA3022238.1"/>
    <property type="molecule type" value="Genomic_DNA"/>
</dbReference>
<evidence type="ECO:0000313" key="2">
    <source>
        <dbReference type="EMBL" id="GAA3022238.1"/>
    </source>
</evidence>
<dbReference type="SUPFAM" id="SSF55804">
    <property type="entry name" value="Phoshotransferase/anion transport protein"/>
    <property type="match status" value="1"/>
</dbReference>
<protein>
    <recommendedName>
        <fullName evidence="1">PTS EIIA type-2 domain-containing protein</fullName>
    </recommendedName>
</protein>
<dbReference type="InterPro" id="IPR002178">
    <property type="entry name" value="PTS_EIIA_type-2_dom"/>
</dbReference>
<dbReference type="Pfam" id="PF00359">
    <property type="entry name" value="PTS_EIIA_2"/>
    <property type="match status" value="1"/>
</dbReference>
<reference evidence="2 3" key="1">
    <citation type="journal article" date="2019" name="Int. J. Syst. Evol. Microbiol.">
        <title>The Global Catalogue of Microorganisms (GCM) 10K type strain sequencing project: providing services to taxonomists for standard genome sequencing and annotation.</title>
        <authorList>
            <consortium name="The Broad Institute Genomics Platform"/>
            <consortium name="The Broad Institute Genome Sequencing Center for Infectious Disease"/>
            <person name="Wu L."/>
            <person name="Ma J."/>
        </authorList>
    </citation>
    <scope>NUCLEOTIDE SEQUENCE [LARGE SCALE GENOMIC DNA]</scope>
    <source>
        <strain evidence="2 3">JCM 8736</strain>
    </source>
</reference>
<dbReference type="InterPro" id="IPR016152">
    <property type="entry name" value="PTrfase/Anion_transptr"/>
</dbReference>
<organism evidence="2 3">
    <name type="scientific">Tetragenococcus solitarius</name>
    <dbReference type="NCBI Taxonomy" id="71453"/>
    <lineage>
        <taxon>Bacteria</taxon>
        <taxon>Bacillati</taxon>
        <taxon>Bacillota</taxon>
        <taxon>Bacilli</taxon>
        <taxon>Lactobacillales</taxon>
        <taxon>Enterococcaceae</taxon>
        <taxon>Tetragenococcus</taxon>
    </lineage>
</organism>
<gene>
    <name evidence="2" type="ORF">GCM10019998_18600</name>
</gene>
<dbReference type="PROSITE" id="PS51094">
    <property type="entry name" value="PTS_EIIA_TYPE_2"/>
    <property type="match status" value="1"/>
</dbReference>
<keyword evidence="3" id="KW-1185">Reference proteome</keyword>
<dbReference type="Gene3D" id="3.40.930.10">
    <property type="entry name" value="Mannitol-specific EII, Chain A"/>
    <property type="match status" value="1"/>
</dbReference>
<dbReference type="PANTHER" id="PTHR47738">
    <property type="entry name" value="PTS SYSTEM FRUCTOSE-LIKE EIIA COMPONENT-RELATED"/>
    <property type="match status" value="1"/>
</dbReference>
<dbReference type="RefSeq" id="WP_068707338.1">
    <property type="nucleotide sequence ID" value="NZ_BAAAXQ010000063.1"/>
</dbReference>